<feature type="transmembrane region" description="Helical" evidence="1">
    <location>
        <begin position="7"/>
        <end position="27"/>
    </location>
</feature>
<dbReference type="EMBL" id="GBRH01268582">
    <property type="protein sequence ID" value="JAD29313.1"/>
    <property type="molecule type" value="Transcribed_RNA"/>
</dbReference>
<reference evidence="2" key="1">
    <citation type="submission" date="2014-09" db="EMBL/GenBank/DDBJ databases">
        <authorList>
            <person name="Magalhaes I.L.F."/>
            <person name="Oliveira U."/>
            <person name="Santos F.R."/>
            <person name="Vidigal T.H.D.A."/>
            <person name="Brescovit A.D."/>
            <person name="Santos A.J."/>
        </authorList>
    </citation>
    <scope>NUCLEOTIDE SEQUENCE</scope>
    <source>
        <tissue evidence="2">Shoot tissue taken approximately 20 cm above the soil surface</tissue>
    </source>
</reference>
<name>A0A0A8YV71_ARUDO</name>
<evidence type="ECO:0000313" key="2">
    <source>
        <dbReference type="EMBL" id="JAD29313.1"/>
    </source>
</evidence>
<dbReference type="AlphaFoldDB" id="A0A0A8YV71"/>
<accession>A0A0A8YV71</accession>
<proteinExistence type="predicted"/>
<protein>
    <submittedName>
        <fullName evidence="2">Uncharacterized protein</fullName>
    </submittedName>
</protein>
<evidence type="ECO:0000256" key="1">
    <source>
        <dbReference type="SAM" id="Phobius"/>
    </source>
</evidence>
<keyword evidence="1" id="KW-0812">Transmembrane</keyword>
<reference evidence="2" key="2">
    <citation type="journal article" date="2015" name="Data Brief">
        <title>Shoot transcriptome of the giant reed, Arundo donax.</title>
        <authorList>
            <person name="Barrero R.A."/>
            <person name="Guerrero F.D."/>
            <person name="Moolhuijzen P."/>
            <person name="Goolsby J.A."/>
            <person name="Tidwell J."/>
            <person name="Bellgard S.E."/>
            <person name="Bellgard M.I."/>
        </authorList>
    </citation>
    <scope>NUCLEOTIDE SEQUENCE</scope>
    <source>
        <tissue evidence="2">Shoot tissue taken approximately 20 cm above the soil surface</tissue>
    </source>
</reference>
<sequence length="31" mass="3608">MLRKMCANLYLMGMIDLTFSTWVRLYYGCGG</sequence>
<organism evidence="2">
    <name type="scientific">Arundo donax</name>
    <name type="common">Giant reed</name>
    <name type="synonym">Donax arundinaceus</name>
    <dbReference type="NCBI Taxonomy" id="35708"/>
    <lineage>
        <taxon>Eukaryota</taxon>
        <taxon>Viridiplantae</taxon>
        <taxon>Streptophyta</taxon>
        <taxon>Embryophyta</taxon>
        <taxon>Tracheophyta</taxon>
        <taxon>Spermatophyta</taxon>
        <taxon>Magnoliopsida</taxon>
        <taxon>Liliopsida</taxon>
        <taxon>Poales</taxon>
        <taxon>Poaceae</taxon>
        <taxon>PACMAD clade</taxon>
        <taxon>Arundinoideae</taxon>
        <taxon>Arundineae</taxon>
        <taxon>Arundo</taxon>
    </lineage>
</organism>
<keyword evidence="1" id="KW-1133">Transmembrane helix</keyword>
<keyword evidence="1" id="KW-0472">Membrane</keyword>